<name>A0A6L2PXK0_COPFO</name>
<evidence type="ECO:0000313" key="21">
    <source>
        <dbReference type="EMBL" id="GFG35195.1"/>
    </source>
</evidence>
<protein>
    <recommendedName>
        <fullName evidence="16">Protein O-mannosyltransferase 1</fullName>
        <ecNumber evidence="4">2.4.1.109</ecNumber>
    </recommendedName>
    <alternativeName>
        <fullName evidence="17">Protein rotated abdomen</fullName>
    </alternativeName>
</protein>
<dbReference type="EC" id="2.4.1.109" evidence="4"/>
<keyword evidence="11 19" id="KW-0472">Membrane</keyword>
<comment type="catalytic activity">
    <reaction evidence="12">
        <text>a di-trans,poly-cis-dolichyl beta-D-mannosyl phosphate + L-threonyl-[protein] = 3-O-(alpha-D-mannosyl)-L-threonyl-[protein] + a di-trans,poly-cis-dolichyl phosphate + H(+)</text>
        <dbReference type="Rhea" id="RHEA:53396"/>
        <dbReference type="Rhea" id="RHEA-COMP:11060"/>
        <dbReference type="Rhea" id="RHEA-COMP:13547"/>
        <dbReference type="Rhea" id="RHEA-COMP:19498"/>
        <dbReference type="Rhea" id="RHEA-COMP:19501"/>
        <dbReference type="ChEBI" id="CHEBI:15378"/>
        <dbReference type="ChEBI" id="CHEBI:30013"/>
        <dbReference type="ChEBI" id="CHEBI:57683"/>
        <dbReference type="ChEBI" id="CHEBI:58211"/>
        <dbReference type="ChEBI" id="CHEBI:137323"/>
        <dbReference type="EC" id="2.4.1.109"/>
    </reaction>
</comment>
<feature type="domain" description="MIR" evidence="20">
    <location>
        <begin position="518"/>
        <end position="574"/>
    </location>
</feature>
<dbReference type="PANTHER" id="PTHR10050">
    <property type="entry name" value="DOLICHYL-PHOSPHATE-MANNOSE--PROTEIN MANNOSYLTRANSFERASE"/>
    <property type="match status" value="1"/>
</dbReference>
<keyword evidence="7 19" id="KW-0812">Transmembrane</keyword>
<dbReference type="InterPro" id="IPR032421">
    <property type="entry name" value="PMT_4TMC"/>
</dbReference>
<evidence type="ECO:0000256" key="3">
    <source>
        <dbReference type="ARBA" id="ARBA00007222"/>
    </source>
</evidence>
<evidence type="ECO:0000256" key="17">
    <source>
        <dbReference type="ARBA" id="ARBA00079036"/>
    </source>
</evidence>
<comment type="similarity">
    <text evidence="3">Belongs to the glycosyltransferase 39 family.</text>
</comment>
<evidence type="ECO:0000256" key="8">
    <source>
        <dbReference type="ARBA" id="ARBA00022737"/>
    </source>
</evidence>
<dbReference type="GO" id="GO:0004169">
    <property type="term" value="F:dolichyl-phosphate-mannose-protein mannosyltransferase activity"/>
    <property type="evidence" value="ECO:0007669"/>
    <property type="project" value="UniProtKB-EC"/>
</dbReference>
<feature type="region of interest" description="Disordered" evidence="18">
    <location>
        <begin position="53"/>
        <end position="76"/>
    </location>
</feature>
<dbReference type="SMART" id="SM00472">
    <property type="entry name" value="MIR"/>
    <property type="match status" value="3"/>
</dbReference>
<dbReference type="InterPro" id="IPR036300">
    <property type="entry name" value="MIR_dom_sf"/>
</dbReference>
<feature type="transmembrane region" description="Helical" evidence="19">
    <location>
        <begin position="694"/>
        <end position="714"/>
    </location>
</feature>
<gene>
    <name evidence="21" type="ORF">Cfor_11686</name>
</gene>
<dbReference type="Gene3D" id="2.80.10.50">
    <property type="match status" value="1"/>
</dbReference>
<dbReference type="GO" id="GO:0005789">
    <property type="term" value="C:endoplasmic reticulum membrane"/>
    <property type="evidence" value="ECO:0007669"/>
    <property type="project" value="UniProtKB-SubCell"/>
</dbReference>
<evidence type="ECO:0000256" key="9">
    <source>
        <dbReference type="ARBA" id="ARBA00022824"/>
    </source>
</evidence>
<evidence type="ECO:0000259" key="20">
    <source>
        <dbReference type="PROSITE" id="PS50919"/>
    </source>
</evidence>
<dbReference type="Pfam" id="PF16192">
    <property type="entry name" value="PMT_4TMC"/>
    <property type="match status" value="1"/>
</dbReference>
<evidence type="ECO:0000256" key="1">
    <source>
        <dbReference type="ARBA" id="ARBA00004477"/>
    </source>
</evidence>
<dbReference type="EMBL" id="BLKM01005720">
    <property type="protein sequence ID" value="GFG35195.1"/>
    <property type="molecule type" value="Genomic_DNA"/>
</dbReference>
<keyword evidence="9" id="KW-0256">Endoplasmic reticulum</keyword>
<keyword evidence="8" id="KW-0677">Repeat</keyword>
<evidence type="ECO:0000256" key="14">
    <source>
        <dbReference type="ARBA" id="ARBA00059310"/>
    </source>
</evidence>
<accession>A0A6L2PXK0</accession>
<organism evidence="21 22">
    <name type="scientific">Coptotermes formosanus</name>
    <name type="common">Formosan subterranean termite</name>
    <dbReference type="NCBI Taxonomy" id="36987"/>
    <lineage>
        <taxon>Eukaryota</taxon>
        <taxon>Metazoa</taxon>
        <taxon>Ecdysozoa</taxon>
        <taxon>Arthropoda</taxon>
        <taxon>Hexapoda</taxon>
        <taxon>Insecta</taxon>
        <taxon>Pterygota</taxon>
        <taxon>Neoptera</taxon>
        <taxon>Polyneoptera</taxon>
        <taxon>Dictyoptera</taxon>
        <taxon>Blattodea</taxon>
        <taxon>Blattoidea</taxon>
        <taxon>Termitoidae</taxon>
        <taxon>Rhinotermitidae</taxon>
        <taxon>Coptotermes</taxon>
    </lineage>
</organism>
<evidence type="ECO:0000313" key="22">
    <source>
        <dbReference type="Proteomes" id="UP000502823"/>
    </source>
</evidence>
<comment type="pathway">
    <text evidence="2">Protein modification; protein glycosylation.</text>
</comment>
<feature type="transmembrane region" description="Helical" evidence="19">
    <location>
        <begin position="210"/>
        <end position="229"/>
    </location>
</feature>
<evidence type="ECO:0000256" key="2">
    <source>
        <dbReference type="ARBA" id="ARBA00004922"/>
    </source>
</evidence>
<feature type="transmembrane region" description="Helical" evidence="19">
    <location>
        <begin position="726"/>
        <end position="744"/>
    </location>
</feature>
<feature type="transmembrane region" description="Helical" evidence="19">
    <location>
        <begin position="241"/>
        <end position="261"/>
    </location>
</feature>
<dbReference type="UniPathway" id="UPA00378"/>
<comment type="catalytic activity">
    <reaction evidence="13">
        <text>a di-trans,poly-cis-dolichyl beta-D-mannosyl phosphate + L-seryl-[protein] = 3-O-(alpha-D-mannosyl)-L-seryl-[protein] + a di-trans,poly-cis-dolichyl phosphate + H(+)</text>
        <dbReference type="Rhea" id="RHEA:17377"/>
        <dbReference type="Rhea" id="RHEA-COMP:9863"/>
        <dbReference type="Rhea" id="RHEA-COMP:13546"/>
        <dbReference type="Rhea" id="RHEA-COMP:19498"/>
        <dbReference type="Rhea" id="RHEA-COMP:19501"/>
        <dbReference type="ChEBI" id="CHEBI:15378"/>
        <dbReference type="ChEBI" id="CHEBI:29999"/>
        <dbReference type="ChEBI" id="CHEBI:57683"/>
        <dbReference type="ChEBI" id="CHEBI:58211"/>
        <dbReference type="ChEBI" id="CHEBI:137321"/>
        <dbReference type="EC" id="2.4.1.109"/>
    </reaction>
</comment>
<dbReference type="InterPro" id="IPR003342">
    <property type="entry name" value="ArnT-like_N"/>
</dbReference>
<dbReference type="SUPFAM" id="SSF82109">
    <property type="entry name" value="MIR domain"/>
    <property type="match status" value="1"/>
</dbReference>
<dbReference type="PROSITE" id="PS50919">
    <property type="entry name" value="MIR"/>
    <property type="match status" value="3"/>
</dbReference>
<keyword evidence="6" id="KW-0808">Transferase</keyword>
<keyword evidence="10 19" id="KW-1133">Transmembrane helix</keyword>
<feature type="transmembrane region" description="Helical" evidence="19">
    <location>
        <begin position="273"/>
        <end position="306"/>
    </location>
</feature>
<dbReference type="FunCoup" id="A0A6L2PXK0">
    <property type="interactions" value="322"/>
</dbReference>
<proteinExistence type="inferred from homology"/>
<keyword evidence="22" id="KW-1185">Reference proteome</keyword>
<feature type="compositionally biased region" description="Basic and acidic residues" evidence="18">
    <location>
        <begin position="65"/>
        <end position="76"/>
    </location>
</feature>
<dbReference type="InterPro" id="IPR016093">
    <property type="entry name" value="MIR_motif"/>
</dbReference>
<evidence type="ECO:0000256" key="4">
    <source>
        <dbReference type="ARBA" id="ARBA00012839"/>
    </source>
</evidence>
<dbReference type="OrthoDB" id="292747at2759"/>
<dbReference type="InterPro" id="IPR027005">
    <property type="entry name" value="PMT-like"/>
</dbReference>
<dbReference type="InParanoid" id="A0A6L2PXK0"/>
<evidence type="ECO:0000256" key="18">
    <source>
        <dbReference type="SAM" id="MobiDB-lite"/>
    </source>
</evidence>
<feature type="domain" description="MIR" evidence="20">
    <location>
        <begin position="383"/>
        <end position="444"/>
    </location>
</feature>
<feature type="transmembrane region" description="Helical" evidence="19">
    <location>
        <begin position="327"/>
        <end position="350"/>
    </location>
</feature>
<evidence type="ECO:0000256" key="7">
    <source>
        <dbReference type="ARBA" id="ARBA00022692"/>
    </source>
</evidence>
<evidence type="ECO:0000256" key="19">
    <source>
        <dbReference type="SAM" id="Phobius"/>
    </source>
</evidence>
<evidence type="ECO:0000256" key="10">
    <source>
        <dbReference type="ARBA" id="ARBA00022989"/>
    </source>
</evidence>
<reference evidence="22" key="1">
    <citation type="submission" date="2020-01" db="EMBL/GenBank/DDBJ databases">
        <title>Draft genome sequence of the Termite Coptotermes fromosanus.</title>
        <authorList>
            <person name="Itakura S."/>
            <person name="Yosikawa Y."/>
            <person name="Umezawa K."/>
        </authorList>
    </citation>
    <scope>NUCLEOTIDE SEQUENCE [LARGE SCALE GENOMIC DNA]</scope>
</reference>
<dbReference type="Pfam" id="PF02366">
    <property type="entry name" value="PMT"/>
    <property type="match status" value="1"/>
</dbReference>
<evidence type="ECO:0000256" key="13">
    <source>
        <dbReference type="ARBA" id="ARBA00045102"/>
    </source>
</evidence>
<comment type="subunit">
    <text evidence="15">Interacts with tw/POMT2.</text>
</comment>
<sequence length="752" mass="86097">MELEKRNKKLQSAVKSTRKFVKGKSILSVLEEKSCFEDAGGCLEKGAECLNSQPDAHTDGSPTLERAEGDGESVPEKGVEYSYSAGSNVFCNSSVRRFNVRIELDVMSLMLFLAALMTRMYRLEEPRSIVFDELHYGKYVSLYMKRTFFFDSHPPFGKQLIAAVAYLGGFDGQFRFDRIGSSYPEAVPLFALRLVPAVCGSLIIPTTYHLMLELGLTQWTAALAGFLLLCDNAVLAQSRFILMESMLLLFALFGLLCILKFRRYHSHPYCLQWWLWLSLGAASLTCALCVKYVGFFSCCLGASVVARDYWRLLSDRRLSDGAVLCQLVARLLVLIAVPAVIYLTIFYIHLAVLSRAGPHDSVMTSAFQASLEGGLASITRGQPLEVAHGSQITLRHSHGRTCWLHSHVHVYPIRYRDKRGSSHQQQVTCYSFKDVNNWWIVKRPQRSDLVVSQPVDAIRHGDVIQLVHGMTSRALNSHDVAAAMSPQNQEVSCYIDYNVSMPAQNLWRIDIINRDQVGDIWHTIESLVRLVHVNSSQALKFSGRQLPDWGFNQHEVVTDRILHQDDTVWNVEEHRYTKNEDQKDRERELVNAEMIPLRATSLSFWEKFIELQYKMLFANQENVQNHMYSSEPLEWPFMARGIAYWVSPHSNAQVHLLGNVVVWLSGSVSIVLYGVLLTFYLIRRRRHCYDLTPDTWRSFVVIGEVLLLGFLFHYVPYFFVERTLFLHHYLPAFTFKVLLMAAVIEHLHRLFW</sequence>
<comment type="subcellular location">
    <subcellularLocation>
        <location evidence="1">Endoplasmic reticulum membrane</location>
        <topology evidence="1">Multi-pass membrane protein</topology>
    </subcellularLocation>
</comment>
<evidence type="ECO:0000256" key="15">
    <source>
        <dbReference type="ARBA" id="ARBA00061810"/>
    </source>
</evidence>
<evidence type="ECO:0000256" key="6">
    <source>
        <dbReference type="ARBA" id="ARBA00022679"/>
    </source>
</evidence>
<evidence type="ECO:0000256" key="5">
    <source>
        <dbReference type="ARBA" id="ARBA00022676"/>
    </source>
</evidence>
<dbReference type="FunFam" id="2.80.10.50:FF:000012">
    <property type="entry name" value="Protein O-mannosyl-transferase 1"/>
    <property type="match status" value="1"/>
</dbReference>
<feature type="domain" description="MIR" evidence="20">
    <location>
        <begin position="455"/>
        <end position="512"/>
    </location>
</feature>
<feature type="transmembrane region" description="Helical" evidence="19">
    <location>
        <begin position="660"/>
        <end position="682"/>
    </location>
</feature>
<dbReference type="CDD" id="cd23281">
    <property type="entry name" value="beta-trefoil_MIR_POMT1"/>
    <property type="match status" value="1"/>
</dbReference>
<feature type="transmembrane region" description="Helical" evidence="19">
    <location>
        <begin position="186"/>
        <end position="204"/>
    </location>
</feature>
<evidence type="ECO:0000256" key="11">
    <source>
        <dbReference type="ARBA" id="ARBA00023136"/>
    </source>
</evidence>
<dbReference type="Pfam" id="PF02815">
    <property type="entry name" value="MIR"/>
    <property type="match status" value="1"/>
</dbReference>
<evidence type="ECO:0000256" key="16">
    <source>
        <dbReference type="ARBA" id="ARBA00073145"/>
    </source>
</evidence>
<dbReference type="PANTHER" id="PTHR10050:SF51">
    <property type="entry name" value="PROTEIN O-MANNOSYL-TRANSFERASE 1"/>
    <property type="match status" value="1"/>
</dbReference>
<dbReference type="AlphaFoldDB" id="A0A6L2PXK0"/>
<comment type="caution">
    <text evidence="21">The sequence shown here is derived from an EMBL/GenBank/DDBJ whole genome shotgun (WGS) entry which is preliminary data.</text>
</comment>
<evidence type="ECO:0000256" key="12">
    <source>
        <dbReference type="ARBA" id="ARBA00045085"/>
    </source>
</evidence>
<dbReference type="Proteomes" id="UP000502823">
    <property type="component" value="Unassembled WGS sequence"/>
</dbReference>
<comment type="function">
    <text evidence="14">Rt/POMT1 and tw/POMT2 function as a protein O-mannosyltransferase in association with each other to generate and maintain normal muscle development.</text>
</comment>
<keyword evidence="5" id="KW-0328">Glycosyltransferase</keyword>